<comment type="caution">
    <text evidence="1">The sequence shown here is derived from an EMBL/GenBank/DDBJ whole genome shotgun (WGS) entry which is preliminary data.</text>
</comment>
<name>A0AA40AD58_9PEZI</name>
<accession>A0AA40AD58</accession>
<keyword evidence="2" id="KW-1185">Reference proteome</keyword>
<dbReference type="AlphaFoldDB" id="A0AA40AD58"/>
<evidence type="ECO:0000313" key="1">
    <source>
        <dbReference type="EMBL" id="KAK0713589.1"/>
    </source>
</evidence>
<gene>
    <name evidence="1" type="ORF">B0T26DRAFT_753678</name>
</gene>
<protein>
    <submittedName>
        <fullName evidence="1">Uncharacterized protein</fullName>
    </submittedName>
</protein>
<sequence length="469" mass="51092">MAPACIQCDTEPAVVRCSCGKRCCEACFHQHVQRRPIHFEDRPSKFELSIKSTFSGTGFTVSDLFKKDEPSKWFGLVADGKTGASGGQETKNAARIVVTPRFEELVDLPFVHSASGRNGQRQRPRLVSFFSAGNSPLDEVQRCGPRLLYMLSGVVCMVTANPRTSSELAKWVLDWGIAGAQAVVSQETLRALIIISNKTDGRAEAKTATDYFFEAVDAESNNDMEFAKKNGASAFTALKLAKDGQSAANCLETFELIVKGGFSRSVIYSFYSWWASWFDNRLSYFSTSSIREALPLAYRSQTLLGIKSANGMLCSSLTRVAVTTTVDNGCRLLTTYCVGDGQRYLGSSLQTYEAAQAASALPFYFEPFVNPVDKTSCRDGGLCATHCTSSVPLAESRAIWGTSPKLDLLLSLGPGSWPRAAKGPDWLPETPKDLVKSLRNAIKNVDGEEAWDRFLSKGEGRASRADSGG</sequence>
<reference evidence="1" key="1">
    <citation type="submission" date="2023-06" db="EMBL/GenBank/DDBJ databases">
        <title>Genome-scale phylogeny and comparative genomics of the fungal order Sordariales.</title>
        <authorList>
            <consortium name="Lawrence Berkeley National Laboratory"/>
            <person name="Hensen N."/>
            <person name="Bonometti L."/>
            <person name="Westerberg I."/>
            <person name="Brannstrom I.O."/>
            <person name="Guillou S."/>
            <person name="Cros-Aarteil S."/>
            <person name="Calhoun S."/>
            <person name="Haridas S."/>
            <person name="Kuo A."/>
            <person name="Mondo S."/>
            <person name="Pangilinan J."/>
            <person name="Riley R."/>
            <person name="LaButti K."/>
            <person name="Andreopoulos B."/>
            <person name="Lipzen A."/>
            <person name="Chen C."/>
            <person name="Yanf M."/>
            <person name="Daum C."/>
            <person name="Ng V."/>
            <person name="Clum A."/>
            <person name="Steindorff A."/>
            <person name="Ohm R."/>
            <person name="Martin F."/>
            <person name="Silar P."/>
            <person name="Natvig D."/>
            <person name="Lalanne C."/>
            <person name="Gautier V."/>
            <person name="Ament-velasquez S.L."/>
            <person name="Kruys A."/>
            <person name="Hutchinson M.I."/>
            <person name="Powell A.J."/>
            <person name="Barry K."/>
            <person name="Miller A.N."/>
            <person name="Grigoriev I.V."/>
            <person name="Debuchy R."/>
            <person name="Gladieux P."/>
            <person name="Thoren M.H."/>
            <person name="Johannesson H."/>
        </authorList>
    </citation>
    <scope>NUCLEOTIDE SEQUENCE</scope>
    <source>
        <strain evidence="1">SMH2392-1A</strain>
    </source>
</reference>
<dbReference type="InterPro" id="IPR016035">
    <property type="entry name" value="Acyl_Trfase/lysoPLipase"/>
</dbReference>
<evidence type="ECO:0000313" key="2">
    <source>
        <dbReference type="Proteomes" id="UP001172101"/>
    </source>
</evidence>
<dbReference type="RefSeq" id="XP_060294912.1">
    <property type="nucleotide sequence ID" value="XM_060445725.1"/>
</dbReference>
<dbReference type="EMBL" id="JAUIRO010000005">
    <property type="protein sequence ID" value="KAK0713589.1"/>
    <property type="molecule type" value="Genomic_DNA"/>
</dbReference>
<dbReference type="Proteomes" id="UP001172101">
    <property type="component" value="Unassembled WGS sequence"/>
</dbReference>
<proteinExistence type="predicted"/>
<organism evidence="1 2">
    <name type="scientific">Lasiosphaeria miniovina</name>
    <dbReference type="NCBI Taxonomy" id="1954250"/>
    <lineage>
        <taxon>Eukaryota</taxon>
        <taxon>Fungi</taxon>
        <taxon>Dikarya</taxon>
        <taxon>Ascomycota</taxon>
        <taxon>Pezizomycotina</taxon>
        <taxon>Sordariomycetes</taxon>
        <taxon>Sordariomycetidae</taxon>
        <taxon>Sordariales</taxon>
        <taxon>Lasiosphaeriaceae</taxon>
        <taxon>Lasiosphaeria</taxon>
    </lineage>
</organism>
<dbReference type="GeneID" id="85328995"/>
<dbReference type="Gene3D" id="3.40.1090.10">
    <property type="entry name" value="Cytosolic phospholipase A2 catalytic domain"/>
    <property type="match status" value="1"/>
</dbReference>
<dbReference type="SUPFAM" id="SSF52151">
    <property type="entry name" value="FabD/lysophospholipase-like"/>
    <property type="match status" value="1"/>
</dbReference>